<gene>
    <name evidence="1" type="ORF">M422DRAFT_178232</name>
</gene>
<dbReference type="PANTHER" id="PTHR35205:SF1">
    <property type="entry name" value="ZU5 DOMAIN-CONTAINING PROTEIN"/>
    <property type="match status" value="1"/>
</dbReference>
<proteinExistence type="predicted"/>
<dbReference type="InterPro" id="IPR027417">
    <property type="entry name" value="P-loop_NTPase"/>
</dbReference>
<evidence type="ECO:0000313" key="1">
    <source>
        <dbReference type="EMBL" id="KIJ37236.1"/>
    </source>
</evidence>
<dbReference type="AlphaFoldDB" id="A0A0C9VIT1"/>
<evidence type="ECO:0008006" key="3">
    <source>
        <dbReference type="Google" id="ProtNLM"/>
    </source>
</evidence>
<feature type="non-terminal residue" evidence="1">
    <location>
        <position position="127"/>
    </location>
</feature>
<name>A0A0C9VIT1_SPHS4</name>
<accession>A0A0C9VIT1</accession>
<evidence type="ECO:0000313" key="2">
    <source>
        <dbReference type="Proteomes" id="UP000054279"/>
    </source>
</evidence>
<dbReference type="HOGENOM" id="CLU_096301_1_0_1"/>
<dbReference type="OrthoDB" id="2941463at2759"/>
<dbReference type="SUPFAM" id="SSF52540">
    <property type="entry name" value="P-loop containing nucleoside triphosphate hydrolases"/>
    <property type="match status" value="1"/>
</dbReference>
<dbReference type="EMBL" id="KN837170">
    <property type="protein sequence ID" value="KIJ37236.1"/>
    <property type="molecule type" value="Genomic_DNA"/>
</dbReference>
<reference evidence="1 2" key="1">
    <citation type="submission" date="2014-06" db="EMBL/GenBank/DDBJ databases">
        <title>Evolutionary Origins and Diversification of the Mycorrhizal Mutualists.</title>
        <authorList>
            <consortium name="DOE Joint Genome Institute"/>
            <consortium name="Mycorrhizal Genomics Consortium"/>
            <person name="Kohler A."/>
            <person name="Kuo A."/>
            <person name="Nagy L.G."/>
            <person name="Floudas D."/>
            <person name="Copeland A."/>
            <person name="Barry K.W."/>
            <person name="Cichocki N."/>
            <person name="Veneault-Fourrey C."/>
            <person name="LaButti K."/>
            <person name="Lindquist E.A."/>
            <person name="Lipzen A."/>
            <person name="Lundell T."/>
            <person name="Morin E."/>
            <person name="Murat C."/>
            <person name="Riley R."/>
            <person name="Ohm R."/>
            <person name="Sun H."/>
            <person name="Tunlid A."/>
            <person name="Henrissat B."/>
            <person name="Grigoriev I.V."/>
            <person name="Hibbett D.S."/>
            <person name="Martin F."/>
        </authorList>
    </citation>
    <scope>NUCLEOTIDE SEQUENCE [LARGE SCALE GENOMIC DNA]</scope>
    <source>
        <strain evidence="1 2">SS14</strain>
    </source>
</reference>
<dbReference type="Proteomes" id="UP000054279">
    <property type="component" value="Unassembled WGS sequence"/>
</dbReference>
<dbReference type="PANTHER" id="PTHR35205">
    <property type="entry name" value="NB-ARC AND TPR DOMAIN PROTEIN"/>
    <property type="match status" value="1"/>
</dbReference>
<protein>
    <recommendedName>
        <fullName evidence="3">NB-ARC domain-containing protein</fullName>
    </recommendedName>
</protein>
<sequence>MSFLSTPWLAVFDNADMSPSILEKYIPSGNCGHILVTSRIEALARLTSFSNTQEIETMSEEDSITLLLNAANIQSPSIQEKQRAKILVKILGYLPLAVDMVGAYIQERKCLIGTYLDSYNNHRAKLL</sequence>
<dbReference type="GO" id="GO:0043531">
    <property type="term" value="F:ADP binding"/>
    <property type="evidence" value="ECO:0007669"/>
    <property type="project" value="InterPro"/>
</dbReference>
<organism evidence="1 2">
    <name type="scientific">Sphaerobolus stellatus (strain SS14)</name>
    <dbReference type="NCBI Taxonomy" id="990650"/>
    <lineage>
        <taxon>Eukaryota</taxon>
        <taxon>Fungi</taxon>
        <taxon>Dikarya</taxon>
        <taxon>Basidiomycota</taxon>
        <taxon>Agaricomycotina</taxon>
        <taxon>Agaricomycetes</taxon>
        <taxon>Phallomycetidae</taxon>
        <taxon>Geastrales</taxon>
        <taxon>Sphaerobolaceae</taxon>
        <taxon>Sphaerobolus</taxon>
    </lineage>
</organism>
<keyword evidence="2" id="KW-1185">Reference proteome</keyword>